<evidence type="ECO:0000313" key="2">
    <source>
        <dbReference type="Proteomes" id="UP000676386"/>
    </source>
</evidence>
<dbReference type="Proteomes" id="UP000676386">
    <property type="component" value="Unassembled WGS sequence"/>
</dbReference>
<reference evidence="1 2" key="1">
    <citation type="submission" date="2021-04" db="EMBL/GenBank/DDBJ databases">
        <title>Chitinophaga sp. nov., isolated from the rhizosphere soil.</title>
        <authorList>
            <person name="He S."/>
        </authorList>
    </citation>
    <scope>NUCLEOTIDE SEQUENCE [LARGE SCALE GENOMIC DNA]</scope>
    <source>
        <strain evidence="1 2">2R12</strain>
    </source>
</reference>
<dbReference type="RefSeq" id="WP_211972335.1">
    <property type="nucleotide sequence ID" value="NZ_JAGTXB010000003.1"/>
</dbReference>
<comment type="caution">
    <text evidence="1">The sequence shown here is derived from an EMBL/GenBank/DDBJ whole genome shotgun (WGS) entry which is preliminary data.</text>
</comment>
<gene>
    <name evidence="1" type="ORF">KE626_07910</name>
</gene>
<name>A0ABS5IWA0_9BACT</name>
<keyword evidence="2" id="KW-1185">Reference proteome</keyword>
<proteinExistence type="predicted"/>
<dbReference type="EMBL" id="JAGTXB010000003">
    <property type="protein sequence ID" value="MBS0027230.1"/>
    <property type="molecule type" value="Genomic_DNA"/>
</dbReference>
<evidence type="ECO:0000313" key="1">
    <source>
        <dbReference type="EMBL" id="MBS0027230.1"/>
    </source>
</evidence>
<accession>A0ABS5IWA0</accession>
<protein>
    <submittedName>
        <fullName evidence="1">Uncharacterized protein</fullName>
    </submittedName>
</protein>
<organism evidence="1 2">
    <name type="scientific">Chitinophaga hostae</name>
    <dbReference type="NCBI Taxonomy" id="2831022"/>
    <lineage>
        <taxon>Bacteria</taxon>
        <taxon>Pseudomonadati</taxon>
        <taxon>Bacteroidota</taxon>
        <taxon>Chitinophagia</taxon>
        <taxon>Chitinophagales</taxon>
        <taxon>Chitinophagaceae</taxon>
        <taxon>Chitinophaga</taxon>
    </lineage>
</organism>
<sequence>MQELFVKKYWKEENIWFYIQFQNKQAIRQIELSSRGKVFLTLENSQNGESMLYDQTIEELDLESSDFITKDEFEKEWQD</sequence>